<dbReference type="AlphaFoldDB" id="A0A0C3CTS5"/>
<dbReference type="HOGENOM" id="CLU_2849934_0_0_1"/>
<name>A0A0C3CTS5_HEBCY</name>
<proteinExistence type="predicted"/>
<protein>
    <submittedName>
        <fullName evidence="2">Uncharacterized protein</fullName>
    </submittedName>
</protein>
<dbReference type="Proteomes" id="UP000053424">
    <property type="component" value="Unassembled WGS sequence"/>
</dbReference>
<accession>A0A0C3CTS5</accession>
<organism evidence="2 3">
    <name type="scientific">Hebeloma cylindrosporum</name>
    <dbReference type="NCBI Taxonomy" id="76867"/>
    <lineage>
        <taxon>Eukaryota</taxon>
        <taxon>Fungi</taxon>
        <taxon>Dikarya</taxon>
        <taxon>Basidiomycota</taxon>
        <taxon>Agaricomycotina</taxon>
        <taxon>Agaricomycetes</taxon>
        <taxon>Agaricomycetidae</taxon>
        <taxon>Agaricales</taxon>
        <taxon>Agaricineae</taxon>
        <taxon>Hymenogastraceae</taxon>
        <taxon>Hebeloma</taxon>
    </lineage>
</organism>
<keyword evidence="3" id="KW-1185">Reference proteome</keyword>
<dbReference type="EMBL" id="KN831770">
    <property type="protein sequence ID" value="KIM47276.1"/>
    <property type="molecule type" value="Genomic_DNA"/>
</dbReference>
<evidence type="ECO:0000313" key="3">
    <source>
        <dbReference type="Proteomes" id="UP000053424"/>
    </source>
</evidence>
<reference evidence="2 3" key="1">
    <citation type="submission" date="2014-04" db="EMBL/GenBank/DDBJ databases">
        <authorList>
            <consortium name="DOE Joint Genome Institute"/>
            <person name="Kuo A."/>
            <person name="Gay G."/>
            <person name="Dore J."/>
            <person name="Kohler A."/>
            <person name="Nagy L.G."/>
            <person name="Floudas D."/>
            <person name="Copeland A."/>
            <person name="Barry K.W."/>
            <person name="Cichocki N."/>
            <person name="Veneault-Fourrey C."/>
            <person name="LaButti K."/>
            <person name="Lindquist E.A."/>
            <person name="Lipzen A."/>
            <person name="Lundell T."/>
            <person name="Morin E."/>
            <person name="Murat C."/>
            <person name="Sun H."/>
            <person name="Tunlid A."/>
            <person name="Henrissat B."/>
            <person name="Grigoriev I.V."/>
            <person name="Hibbett D.S."/>
            <person name="Martin F."/>
            <person name="Nordberg H.P."/>
            <person name="Cantor M.N."/>
            <person name="Hua S.X."/>
        </authorList>
    </citation>
    <scope>NUCLEOTIDE SEQUENCE [LARGE SCALE GENOMIC DNA]</scope>
    <source>
        <strain evidence="3">h7</strain>
    </source>
</reference>
<gene>
    <name evidence="2" type="ORF">M413DRAFT_271974</name>
</gene>
<evidence type="ECO:0000256" key="1">
    <source>
        <dbReference type="SAM" id="MobiDB-lite"/>
    </source>
</evidence>
<sequence>MTTHHLDHHLSSTRVGKPCVQSHPNPSPPRRMYHPVSYISELNPPKVIKRYLHMSSTTTHSSLSP</sequence>
<evidence type="ECO:0000313" key="2">
    <source>
        <dbReference type="EMBL" id="KIM47276.1"/>
    </source>
</evidence>
<feature type="region of interest" description="Disordered" evidence="1">
    <location>
        <begin position="1"/>
        <end position="32"/>
    </location>
</feature>
<reference evidence="3" key="2">
    <citation type="submission" date="2015-01" db="EMBL/GenBank/DDBJ databases">
        <title>Evolutionary Origins and Diversification of the Mycorrhizal Mutualists.</title>
        <authorList>
            <consortium name="DOE Joint Genome Institute"/>
            <consortium name="Mycorrhizal Genomics Consortium"/>
            <person name="Kohler A."/>
            <person name="Kuo A."/>
            <person name="Nagy L.G."/>
            <person name="Floudas D."/>
            <person name="Copeland A."/>
            <person name="Barry K.W."/>
            <person name="Cichocki N."/>
            <person name="Veneault-Fourrey C."/>
            <person name="LaButti K."/>
            <person name="Lindquist E.A."/>
            <person name="Lipzen A."/>
            <person name="Lundell T."/>
            <person name="Morin E."/>
            <person name="Murat C."/>
            <person name="Riley R."/>
            <person name="Ohm R."/>
            <person name="Sun H."/>
            <person name="Tunlid A."/>
            <person name="Henrissat B."/>
            <person name="Grigoriev I.V."/>
            <person name="Hibbett D.S."/>
            <person name="Martin F."/>
        </authorList>
    </citation>
    <scope>NUCLEOTIDE SEQUENCE [LARGE SCALE GENOMIC DNA]</scope>
    <source>
        <strain evidence="3">h7</strain>
    </source>
</reference>
<feature type="compositionally biased region" description="Basic and acidic residues" evidence="1">
    <location>
        <begin position="1"/>
        <end position="10"/>
    </location>
</feature>